<keyword evidence="3" id="KW-1185">Reference proteome</keyword>
<sequence length="136" mass="14638">MDAVPADPLDPDVALVLGCYAAYARGDIAAAIAPLHPDVEWIEPEEFPNGGRRRGPAAVADYLRASHALWSELHSEPVPYRLGADIVIVHHAHGRLTDGTPQDLTVADVFTLRGGQVIRMRAYADPAEAVEAAREP</sequence>
<accession>A0ABW1FFF4</accession>
<dbReference type="PANTHER" id="PTHR41252:SF1">
    <property type="entry name" value="BLR2505 PROTEIN"/>
    <property type="match status" value="1"/>
</dbReference>
<dbReference type="SUPFAM" id="SSF54427">
    <property type="entry name" value="NTF2-like"/>
    <property type="match status" value="1"/>
</dbReference>
<proteinExistence type="predicted"/>
<dbReference type="RefSeq" id="WP_345079026.1">
    <property type="nucleotide sequence ID" value="NZ_BAAAWG010000004.1"/>
</dbReference>
<protein>
    <submittedName>
        <fullName evidence="2">Nuclear transport factor 2 family protein</fullName>
    </submittedName>
</protein>
<reference evidence="3" key="1">
    <citation type="journal article" date="2019" name="Int. J. Syst. Evol. Microbiol.">
        <title>The Global Catalogue of Microorganisms (GCM) 10K type strain sequencing project: providing services to taxonomists for standard genome sequencing and annotation.</title>
        <authorList>
            <consortium name="The Broad Institute Genomics Platform"/>
            <consortium name="The Broad Institute Genome Sequencing Center for Infectious Disease"/>
            <person name="Wu L."/>
            <person name="Ma J."/>
        </authorList>
    </citation>
    <scope>NUCLEOTIDE SEQUENCE [LARGE SCALE GENOMIC DNA]</scope>
    <source>
        <strain evidence="3">CGMCC 1.15809</strain>
    </source>
</reference>
<dbReference type="InterPro" id="IPR032710">
    <property type="entry name" value="NTF2-like_dom_sf"/>
</dbReference>
<dbReference type="PANTHER" id="PTHR41252">
    <property type="entry name" value="BLR2505 PROTEIN"/>
    <property type="match status" value="1"/>
</dbReference>
<dbReference type="Proteomes" id="UP001596241">
    <property type="component" value="Unassembled WGS sequence"/>
</dbReference>
<dbReference type="Pfam" id="PF12680">
    <property type="entry name" value="SnoaL_2"/>
    <property type="match status" value="1"/>
</dbReference>
<name>A0ABW1FFF4_9ACTN</name>
<dbReference type="Gene3D" id="3.10.450.50">
    <property type="match status" value="1"/>
</dbReference>
<feature type="domain" description="SnoaL-like" evidence="1">
    <location>
        <begin position="19"/>
        <end position="120"/>
    </location>
</feature>
<organism evidence="2 3">
    <name type="scientific">Streptomyces ramulosus</name>
    <dbReference type="NCBI Taxonomy" id="47762"/>
    <lineage>
        <taxon>Bacteria</taxon>
        <taxon>Bacillati</taxon>
        <taxon>Actinomycetota</taxon>
        <taxon>Actinomycetes</taxon>
        <taxon>Kitasatosporales</taxon>
        <taxon>Streptomycetaceae</taxon>
        <taxon>Streptomyces</taxon>
    </lineage>
</organism>
<dbReference type="EMBL" id="JBHSPW010000004">
    <property type="protein sequence ID" value="MFC5893221.1"/>
    <property type="molecule type" value="Genomic_DNA"/>
</dbReference>
<gene>
    <name evidence="2" type="ORF">ACFP3M_10385</name>
</gene>
<evidence type="ECO:0000259" key="1">
    <source>
        <dbReference type="Pfam" id="PF12680"/>
    </source>
</evidence>
<evidence type="ECO:0000313" key="2">
    <source>
        <dbReference type="EMBL" id="MFC5893221.1"/>
    </source>
</evidence>
<evidence type="ECO:0000313" key="3">
    <source>
        <dbReference type="Proteomes" id="UP001596241"/>
    </source>
</evidence>
<dbReference type="InterPro" id="IPR037401">
    <property type="entry name" value="SnoaL-like"/>
</dbReference>
<comment type="caution">
    <text evidence="2">The sequence shown here is derived from an EMBL/GenBank/DDBJ whole genome shotgun (WGS) entry which is preliminary data.</text>
</comment>